<dbReference type="Pfam" id="PF02902">
    <property type="entry name" value="Peptidase_C48"/>
    <property type="match status" value="1"/>
</dbReference>
<protein>
    <recommendedName>
        <fullName evidence="4">Ubiquitin-like protease family profile domain-containing protein</fullName>
    </recommendedName>
</protein>
<evidence type="ECO:0000313" key="5">
    <source>
        <dbReference type="EMBL" id="KAH3878145.1"/>
    </source>
</evidence>
<dbReference type="Gene3D" id="3.40.395.10">
    <property type="entry name" value="Adenoviral Proteinase, Chain A"/>
    <property type="match status" value="1"/>
</dbReference>
<organism evidence="5 6">
    <name type="scientific">Dreissena polymorpha</name>
    <name type="common">Zebra mussel</name>
    <name type="synonym">Mytilus polymorpha</name>
    <dbReference type="NCBI Taxonomy" id="45954"/>
    <lineage>
        <taxon>Eukaryota</taxon>
        <taxon>Metazoa</taxon>
        <taxon>Spiralia</taxon>
        <taxon>Lophotrochozoa</taxon>
        <taxon>Mollusca</taxon>
        <taxon>Bivalvia</taxon>
        <taxon>Autobranchia</taxon>
        <taxon>Heteroconchia</taxon>
        <taxon>Euheterodonta</taxon>
        <taxon>Imparidentia</taxon>
        <taxon>Neoheterodontei</taxon>
        <taxon>Myida</taxon>
        <taxon>Dreissenoidea</taxon>
        <taxon>Dreissenidae</taxon>
        <taxon>Dreissena</taxon>
    </lineage>
</organism>
<dbReference type="InterPro" id="IPR038765">
    <property type="entry name" value="Papain-like_cys_pep_sf"/>
</dbReference>
<reference evidence="5" key="2">
    <citation type="submission" date="2020-11" db="EMBL/GenBank/DDBJ databases">
        <authorList>
            <person name="McCartney M.A."/>
            <person name="Auch B."/>
            <person name="Kono T."/>
            <person name="Mallez S."/>
            <person name="Becker A."/>
            <person name="Gohl D.M."/>
            <person name="Silverstein K.A.T."/>
            <person name="Koren S."/>
            <person name="Bechman K.B."/>
            <person name="Herman A."/>
            <person name="Abrahante J.E."/>
            <person name="Garbe J."/>
        </authorList>
    </citation>
    <scope>NUCLEOTIDE SEQUENCE</scope>
    <source>
        <strain evidence="5">Duluth1</strain>
        <tissue evidence="5">Whole animal</tissue>
    </source>
</reference>
<keyword evidence="6" id="KW-1185">Reference proteome</keyword>
<name>A0A9D4RTF7_DREPO</name>
<dbReference type="SUPFAM" id="SSF54001">
    <property type="entry name" value="Cysteine proteinases"/>
    <property type="match status" value="1"/>
</dbReference>
<evidence type="ECO:0000256" key="2">
    <source>
        <dbReference type="ARBA" id="ARBA00022670"/>
    </source>
</evidence>
<proteinExistence type="inferred from homology"/>
<feature type="non-terminal residue" evidence="5">
    <location>
        <position position="113"/>
    </location>
</feature>
<evidence type="ECO:0000259" key="4">
    <source>
        <dbReference type="Pfam" id="PF02902"/>
    </source>
</evidence>
<evidence type="ECO:0000256" key="3">
    <source>
        <dbReference type="ARBA" id="ARBA00022801"/>
    </source>
</evidence>
<dbReference type="Proteomes" id="UP000828390">
    <property type="component" value="Unassembled WGS sequence"/>
</dbReference>
<dbReference type="EMBL" id="JAIWYP010000001">
    <property type="protein sequence ID" value="KAH3878145.1"/>
    <property type="molecule type" value="Genomic_DNA"/>
</dbReference>
<keyword evidence="3" id="KW-0378">Hydrolase</keyword>
<comment type="caution">
    <text evidence="5">The sequence shown here is derived from an EMBL/GenBank/DDBJ whole genome shotgun (WGS) entry which is preliminary data.</text>
</comment>
<evidence type="ECO:0000313" key="6">
    <source>
        <dbReference type="Proteomes" id="UP000828390"/>
    </source>
</evidence>
<dbReference type="GO" id="GO:0006508">
    <property type="term" value="P:proteolysis"/>
    <property type="evidence" value="ECO:0007669"/>
    <property type="project" value="UniProtKB-KW"/>
</dbReference>
<accession>A0A9D4RTF7</accession>
<dbReference type="InterPro" id="IPR003653">
    <property type="entry name" value="Peptidase_C48_C"/>
</dbReference>
<dbReference type="AlphaFoldDB" id="A0A9D4RTF7"/>
<feature type="domain" description="Ubiquitin-like protease family profile" evidence="4">
    <location>
        <begin position="16"/>
        <end position="74"/>
    </location>
</feature>
<sequence length="113" mass="13003">MFTISAKDVKDDPTRHSVDFNMYDLLMLPQCKGNNHWVLLVASVMSRTVTIYDWLGGNNKALFDLFCQVMCQRAQIVKDGLEKIQFRVQSPTLQQTAPWKQLSHFVVLSVGLW</sequence>
<dbReference type="GO" id="GO:0008234">
    <property type="term" value="F:cysteine-type peptidase activity"/>
    <property type="evidence" value="ECO:0007669"/>
    <property type="project" value="InterPro"/>
</dbReference>
<comment type="similarity">
    <text evidence="1">Belongs to the peptidase C48 family.</text>
</comment>
<evidence type="ECO:0000256" key="1">
    <source>
        <dbReference type="ARBA" id="ARBA00005234"/>
    </source>
</evidence>
<reference evidence="5" key="1">
    <citation type="journal article" date="2019" name="bioRxiv">
        <title>The Genome of the Zebra Mussel, Dreissena polymorpha: A Resource for Invasive Species Research.</title>
        <authorList>
            <person name="McCartney M.A."/>
            <person name="Auch B."/>
            <person name="Kono T."/>
            <person name="Mallez S."/>
            <person name="Zhang Y."/>
            <person name="Obille A."/>
            <person name="Becker A."/>
            <person name="Abrahante J.E."/>
            <person name="Garbe J."/>
            <person name="Badalamenti J.P."/>
            <person name="Herman A."/>
            <person name="Mangelson H."/>
            <person name="Liachko I."/>
            <person name="Sullivan S."/>
            <person name="Sone E.D."/>
            <person name="Koren S."/>
            <person name="Silverstein K.A.T."/>
            <person name="Beckman K.B."/>
            <person name="Gohl D.M."/>
        </authorList>
    </citation>
    <scope>NUCLEOTIDE SEQUENCE</scope>
    <source>
        <strain evidence="5">Duluth1</strain>
        <tissue evidence="5">Whole animal</tissue>
    </source>
</reference>
<keyword evidence="2" id="KW-0645">Protease</keyword>
<gene>
    <name evidence="5" type="ORF">DPMN_002030</name>
</gene>